<organism evidence="2 3">
    <name type="scientific">Neurospora tetraspora</name>
    <dbReference type="NCBI Taxonomy" id="94610"/>
    <lineage>
        <taxon>Eukaryota</taxon>
        <taxon>Fungi</taxon>
        <taxon>Dikarya</taxon>
        <taxon>Ascomycota</taxon>
        <taxon>Pezizomycotina</taxon>
        <taxon>Sordariomycetes</taxon>
        <taxon>Sordariomycetidae</taxon>
        <taxon>Sordariales</taxon>
        <taxon>Sordariaceae</taxon>
        <taxon>Neurospora</taxon>
    </lineage>
</organism>
<comment type="caution">
    <text evidence="2">The sequence shown here is derived from an EMBL/GenBank/DDBJ whole genome shotgun (WGS) entry which is preliminary data.</text>
</comment>
<dbReference type="GeneID" id="87861616"/>
<sequence>MPCQCKACLDQLASPQWLWFHEQQHHANHKILACPHCDTILPTKAKYFPADNRKLLGQLLRCPSCNRQDHLHLFLRRQTAFACGFCSASFHSSSSSSSPHSSSAAKTTPSSSSISSPSDSHKRAKRRFFTHLATELARNDELIEQGQPPREWSRTNVIYGLLQRPGIVKHWRALVVGSKDKEEGKDGGGGAADMCMIPPGLDAFFSWDNVDALVHTDMDTDTARVSGSQLEYFDPVKDGDAKAAKLAELAFEQADKVFGYRAGRVETKIRRNDPGSVGNQSDEKGGGEKKVDMDKPLPELPTGATSSSSSTVQPTGLRSTDCRRNRDRRRREDEDNKTRRRVRNVVKQIEMALSAAYR</sequence>
<feature type="compositionally biased region" description="Basic and acidic residues" evidence="1">
    <location>
        <begin position="281"/>
        <end position="297"/>
    </location>
</feature>
<feature type="compositionally biased region" description="Low complexity" evidence="1">
    <location>
        <begin position="93"/>
        <end position="118"/>
    </location>
</feature>
<gene>
    <name evidence="2" type="ORF">B0H65DRAFT_423510</name>
</gene>
<evidence type="ECO:0000313" key="3">
    <source>
        <dbReference type="Proteomes" id="UP001278500"/>
    </source>
</evidence>
<dbReference type="EMBL" id="JAUEPP010000003">
    <property type="protein sequence ID" value="KAK3347964.1"/>
    <property type="molecule type" value="Genomic_DNA"/>
</dbReference>
<feature type="compositionally biased region" description="Polar residues" evidence="1">
    <location>
        <begin position="303"/>
        <end position="317"/>
    </location>
</feature>
<proteinExistence type="predicted"/>
<dbReference type="RefSeq" id="XP_062683046.1">
    <property type="nucleotide sequence ID" value="XM_062824462.1"/>
</dbReference>
<feature type="region of interest" description="Disordered" evidence="1">
    <location>
        <begin position="269"/>
        <end position="340"/>
    </location>
</feature>
<keyword evidence="3" id="KW-1185">Reference proteome</keyword>
<evidence type="ECO:0000256" key="1">
    <source>
        <dbReference type="SAM" id="MobiDB-lite"/>
    </source>
</evidence>
<accession>A0AAE0MT86</accession>
<name>A0AAE0MT86_9PEZI</name>
<reference evidence="2" key="1">
    <citation type="journal article" date="2023" name="Mol. Phylogenet. Evol.">
        <title>Genome-scale phylogeny and comparative genomics of the fungal order Sordariales.</title>
        <authorList>
            <person name="Hensen N."/>
            <person name="Bonometti L."/>
            <person name="Westerberg I."/>
            <person name="Brannstrom I.O."/>
            <person name="Guillou S."/>
            <person name="Cros-Aarteil S."/>
            <person name="Calhoun S."/>
            <person name="Haridas S."/>
            <person name="Kuo A."/>
            <person name="Mondo S."/>
            <person name="Pangilinan J."/>
            <person name="Riley R."/>
            <person name="LaButti K."/>
            <person name="Andreopoulos B."/>
            <person name="Lipzen A."/>
            <person name="Chen C."/>
            <person name="Yan M."/>
            <person name="Daum C."/>
            <person name="Ng V."/>
            <person name="Clum A."/>
            <person name="Steindorff A."/>
            <person name="Ohm R.A."/>
            <person name="Martin F."/>
            <person name="Silar P."/>
            <person name="Natvig D.O."/>
            <person name="Lalanne C."/>
            <person name="Gautier V."/>
            <person name="Ament-Velasquez S.L."/>
            <person name="Kruys A."/>
            <person name="Hutchinson M.I."/>
            <person name="Powell A.J."/>
            <person name="Barry K."/>
            <person name="Miller A.N."/>
            <person name="Grigoriev I.V."/>
            <person name="Debuchy R."/>
            <person name="Gladieux P."/>
            <person name="Hiltunen Thoren M."/>
            <person name="Johannesson H."/>
        </authorList>
    </citation>
    <scope>NUCLEOTIDE SEQUENCE</scope>
    <source>
        <strain evidence="2">CBS 560.94</strain>
    </source>
</reference>
<evidence type="ECO:0000313" key="2">
    <source>
        <dbReference type="EMBL" id="KAK3347964.1"/>
    </source>
</evidence>
<feature type="compositionally biased region" description="Basic and acidic residues" evidence="1">
    <location>
        <begin position="320"/>
        <end position="337"/>
    </location>
</feature>
<dbReference type="AlphaFoldDB" id="A0AAE0MT86"/>
<feature type="region of interest" description="Disordered" evidence="1">
    <location>
        <begin position="93"/>
        <end position="122"/>
    </location>
</feature>
<protein>
    <submittedName>
        <fullName evidence="2">Uncharacterized protein</fullName>
    </submittedName>
</protein>
<dbReference type="Proteomes" id="UP001278500">
    <property type="component" value="Unassembled WGS sequence"/>
</dbReference>
<reference evidence="2" key="2">
    <citation type="submission" date="2023-06" db="EMBL/GenBank/DDBJ databases">
        <authorList>
            <consortium name="Lawrence Berkeley National Laboratory"/>
            <person name="Haridas S."/>
            <person name="Hensen N."/>
            <person name="Bonometti L."/>
            <person name="Westerberg I."/>
            <person name="Brannstrom I.O."/>
            <person name="Guillou S."/>
            <person name="Cros-Aarteil S."/>
            <person name="Calhoun S."/>
            <person name="Kuo A."/>
            <person name="Mondo S."/>
            <person name="Pangilinan J."/>
            <person name="Riley R."/>
            <person name="Labutti K."/>
            <person name="Andreopoulos B."/>
            <person name="Lipzen A."/>
            <person name="Chen C."/>
            <person name="Yanf M."/>
            <person name="Daum C."/>
            <person name="Ng V."/>
            <person name="Clum A."/>
            <person name="Steindorff A."/>
            <person name="Ohm R."/>
            <person name="Martin F."/>
            <person name="Silar P."/>
            <person name="Natvig D."/>
            <person name="Lalanne C."/>
            <person name="Gautier V."/>
            <person name="Ament-Velasquez S.L."/>
            <person name="Kruys A."/>
            <person name="Hutchinson M.I."/>
            <person name="Powell A.J."/>
            <person name="Barry K."/>
            <person name="Miller A.N."/>
            <person name="Grigoriev I.V."/>
            <person name="Debuchy R."/>
            <person name="Gladieux P."/>
            <person name="Thoren M.H."/>
            <person name="Johannesson H."/>
        </authorList>
    </citation>
    <scope>NUCLEOTIDE SEQUENCE</scope>
    <source>
        <strain evidence="2">CBS 560.94</strain>
    </source>
</reference>